<dbReference type="GO" id="GO:0046081">
    <property type="term" value="P:dUTP catabolic process"/>
    <property type="evidence" value="ECO:0007669"/>
    <property type="project" value="InterPro"/>
</dbReference>
<comment type="caution">
    <text evidence="11">The sequence shown here is derived from an EMBL/GenBank/DDBJ whole genome shotgun (WGS) entry which is preliminary data.</text>
</comment>
<comment type="pathway">
    <text evidence="8">Pyrimidine metabolism; dUMP biosynthesis; dUMP from dCTP (dUTP route): step 2/2.</text>
</comment>
<dbReference type="EMBL" id="BSFQ01000046">
    <property type="protein sequence ID" value="GLL15423.1"/>
    <property type="molecule type" value="Genomic_DNA"/>
</dbReference>
<sequence length="158" mass="16362">MVTPLVDVLLTRLDPDMPLPAYARPGDAGADLATTSDVVLAPGERAVVGTGVAIALPMGYAGFVHPRSGLAARAGLSVVNAPGTIDAGYRGEIKVCLINHDPREEIVLRRGDRIAQLVVQKVEYARFVEVPELPASDRGPGGYGSTGGHDRLAGGDGP</sequence>
<comment type="caution">
    <text evidence="8">Lacks conserved residue(s) required for the propagation of feature annotation.</text>
</comment>
<dbReference type="NCBIfam" id="NF001862">
    <property type="entry name" value="PRK00601.1"/>
    <property type="match status" value="1"/>
</dbReference>
<dbReference type="NCBIfam" id="TIGR00576">
    <property type="entry name" value="dut"/>
    <property type="match status" value="1"/>
</dbReference>
<comment type="cofactor">
    <cofactor evidence="1 8">
        <name>Mg(2+)</name>
        <dbReference type="ChEBI" id="CHEBI:18420"/>
    </cofactor>
</comment>
<feature type="binding site" evidence="8">
    <location>
        <position position="80"/>
    </location>
    <ligand>
        <name>substrate</name>
    </ligand>
</feature>
<feature type="binding site" evidence="8">
    <location>
        <begin position="84"/>
        <end position="86"/>
    </location>
    <ligand>
        <name>substrate</name>
    </ligand>
</feature>
<evidence type="ECO:0000256" key="2">
    <source>
        <dbReference type="ARBA" id="ARBA00006581"/>
    </source>
</evidence>
<dbReference type="GO" id="GO:0004170">
    <property type="term" value="F:dUTP diphosphatase activity"/>
    <property type="evidence" value="ECO:0007669"/>
    <property type="project" value="UniProtKB-UniRule"/>
</dbReference>
<comment type="catalytic activity">
    <reaction evidence="7 8">
        <text>dUTP + H2O = dUMP + diphosphate + H(+)</text>
        <dbReference type="Rhea" id="RHEA:10248"/>
        <dbReference type="ChEBI" id="CHEBI:15377"/>
        <dbReference type="ChEBI" id="CHEBI:15378"/>
        <dbReference type="ChEBI" id="CHEBI:33019"/>
        <dbReference type="ChEBI" id="CHEBI:61555"/>
        <dbReference type="ChEBI" id="CHEBI:246422"/>
        <dbReference type="EC" id="3.6.1.23"/>
    </reaction>
</comment>
<reference evidence="11" key="1">
    <citation type="journal article" date="2014" name="Int. J. Syst. Evol. Microbiol.">
        <title>Complete genome sequence of Corynebacterium casei LMG S-19264T (=DSM 44701T), isolated from a smear-ripened cheese.</title>
        <authorList>
            <consortium name="US DOE Joint Genome Institute (JGI-PGF)"/>
            <person name="Walter F."/>
            <person name="Albersmeier A."/>
            <person name="Kalinowski J."/>
            <person name="Ruckert C."/>
        </authorList>
    </citation>
    <scope>NUCLEOTIDE SEQUENCE</scope>
    <source>
        <strain evidence="11">VKM Ac-1069</strain>
    </source>
</reference>
<evidence type="ECO:0000256" key="1">
    <source>
        <dbReference type="ARBA" id="ARBA00001946"/>
    </source>
</evidence>
<dbReference type="InterPro" id="IPR033704">
    <property type="entry name" value="dUTPase_trimeric"/>
</dbReference>
<keyword evidence="3 8" id="KW-0479">Metal-binding</keyword>
<dbReference type="EC" id="3.6.1.23" evidence="8"/>
<dbReference type="GO" id="GO:0000287">
    <property type="term" value="F:magnesium ion binding"/>
    <property type="evidence" value="ECO:0007669"/>
    <property type="project" value="UniProtKB-UniRule"/>
</dbReference>
<feature type="region of interest" description="Disordered" evidence="9">
    <location>
        <begin position="134"/>
        <end position="158"/>
    </location>
</feature>
<evidence type="ECO:0000256" key="4">
    <source>
        <dbReference type="ARBA" id="ARBA00022801"/>
    </source>
</evidence>
<dbReference type="PANTHER" id="PTHR11241:SF0">
    <property type="entry name" value="DEOXYURIDINE 5'-TRIPHOSPHATE NUCLEOTIDOHYDROLASE"/>
    <property type="match status" value="1"/>
</dbReference>
<organism evidence="11 12">
    <name type="scientific">Pseudonocardia halophobica</name>
    <dbReference type="NCBI Taxonomy" id="29401"/>
    <lineage>
        <taxon>Bacteria</taxon>
        <taxon>Bacillati</taxon>
        <taxon>Actinomycetota</taxon>
        <taxon>Actinomycetes</taxon>
        <taxon>Pseudonocardiales</taxon>
        <taxon>Pseudonocardiaceae</taxon>
        <taxon>Pseudonocardia</taxon>
    </lineage>
</organism>
<gene>
    <name evidence="8 11" type="primary">dut</name>
    <name evidence="11" type="ORF">GCM10017577_65730</name>
</gene>
<feature type="binding site" evidence="8">
    <location>
        <begin position="67"/>
        <end position="69"/>
    </location>
    <ligand>
        <name>substrate</name>
    </ligand>
</feature>
<keyword evidence="5 8" id="KW-0460">Magnesium</keyword>
<comment type="similarity">
    <text evidence="2 8">Belongs to the dUTPase family.</text>
</comment>
<evidence type="ECO:0000256" key="8">
    <source>
        <dbReference type="HAMAP-Rule" id="MF_00116"/>
    </source>
</evidence>
<dbReference type="HAMAP" id="MF_00116">
    <property type="entry name" value="dUTPase_bact"/>
    <property type="match status" value="1"/>
</dbReference>
<keyword evidence="12" id="KW-1185">Reference proteome</keyword>
<keyword evidence="6 8" id="KW-0546">Nucleotide metabolism</keyword>
<dbReference type="Gene3D" id="2.70.40.10">
    <property type="match status" value="1"/>
</dbReference>
<feature type="compositionally biased region" description="Basic and acidic residues" evidence="9">
    <location>
        <begin position="148"/>
        <end position="158"/>
    </location>
</feature>
<evidence type="ECO:0000313" key="11">
    <source>
        <dbReference type="EMBL" id="GLL15423.1"/>
    </source>
</evidence>
<dbReference type="FunFam" id="2.70.40.10:FF:000008">
    <property type="entry name" value="Deoxyuridine 5'-triphosphate nucleotidohydrolase"/>
    <property type="match status" value="1"/>
</dbReference>
<dbReference type="AlphaFoldDB" id="A0A9W6P059"/>
<evidence type="ECO:0000259" key="10">
    <source>
        <dbReference type="Pfam" id="PF00692"/>
    </source>
</evidence>
<accession>A0A9W6P059</accession>
<protein>
    <recommendedName>
        <fullName evidence="8">Deoxyuridine 5'-triphosphate nucleotidohydrolase</fullName>
        <shortName evidence="8">dUTPase</shortName>
        <ecNumber evidence="8">3.6.1.23</ecNumber>
    </recommendedName>
    <alternativeName>
        <fullName evidence="8">dUTP pyrophosphatase</fullName>
    </alternativeName>
</protein>
<dbReference type="PANTHER" id="PTHR11241">
    <property type="entry name" value="DEOXYURIDINE 5'-TRIPHOSPHATE NUCLEOTIDOHYDROLASE"/>
    <property type="match status" value="1"/>
</dbReference>
<feature type="domain" description="dUTPase-like" evidence="10">
    <location>
        <begin position="17"/>
        <end position="147"/>
    </location>
</feature>
<name>A0A9W6P059_9PSEU</name>
<evidence type="ECO:0000313" key="12">
    <source>
        <dbReference type="Proteomes" id="UP001143463"/>
    </source>
</evidence>
<evidence type="ECO:0000256" key="3">
    <source>
        <dbReference type="ARBA" id="ARBA00022723"/>
    </source>
</evidence>
<dbReference type="Proteomes" id="UP001143463">
    <property type="component" value="Unassembled WGS sequence"/>
</dbReference>
<dbReference type="CDD" id="cd07557">
    <property type="entry name" value="trimeric_dUTPase"/>
    <property type="match status" value="1"/>
</dbReference>
<dbReference type="RefSeq" id="WP_037051993.1">
    <property type="nucleotide sequence ID" value="NZ_BAAAUZ010000019.1"/>
</dbReference>
<reference evidence="11" key="2">
    <citation type="submission" date="2023-01" db="EMBL/GenBank/DDBJ databases">
        <authorList>
            <person name="Sun Q."/>
            <person name="Evtushenko L."/>
        </authorList>
    </citation>
    <scope>NUCLEOTIDE SEQUENCE</scope>
    <source>
        <strain evidence="11">VKM Ac-1069</strain>
    </source>
</reference>
<dbReference type="Pfam" id="PF00692">
    <property type="entry name" value="dUTPase"/>
    <property type="match status" value="1"/>
</dbReference>
<evidence type="ECO:0000256" key="5">
    <source>
        <dbReference type="ARBA" id="ARBA00022842"/>
    </source>
</evidence>
<keyword evidence="4 8" id="KW-0378">Hydrolase</keyword>
<evidence type="ECO:0000256" key="6">
    <source>
        <dbReference type="ARBA" id="ARBA00023080"/>
    </source>
</evidence>
<dbReference type="InterPro" id="IPR036157">
    <property type="entry name" value="dUTPase-like_sf"/>
</dbReference>
<dbReference type="InterPro" id="IPR008181">
    <property type="entry name" value="dUTPase"/>
</dbReference>
<dbReference type="InterPro" id="IPR029054">
    <property type="entry name" value="dUTPase-like"/>
</dbReference>
<dbReference type="GO" id="GO:0006226">
    <property type="term" value="P:dUMP biosynthetic process"/>
    <property type="evidence" value="ECO:0007669"/>
    <property type="project" value="UniProtKB-UniRule"/>
</dbReference>
<evidence type="ECO:0000256" key="9">
    <source>
        <dbReference type="SAM" id="MobiDB-lite"/>
    </source>
</evidence>
<evidence type="ECO:0000256" key="7">
    <source>
        <dbReference type="ARBA" id="ARBA00047686"/>
    </source>
</evidence>
<dbReference type="SUPFAM" id="SSF51283">
    <property type="entry name" value="dUTPase-like"/>
    <property type="match status" value="1"/>
</dbReference>
<comment type="function">
    <text evidence="8">This enzyme is involved in nucleotide metabolism: it produces dUMP, the immediate precursor of thymidine nucleotides and it decreases the intracellular concentration of dUTP so that uracil cannot be incorporated into DNA.</text>
</comment>
<proteinExistence type="inferred from homology"/>